<dbReference type="Proteomes" id="UP001152797">
    <property type="component" value="Unassembled WGS sequence"/>
</dbReference>
<protein>
    <submittedName>
        <fullName evidence="1">Uncharacterized protein</fullName>
    </submittedName>
</protein>
<evidence type="ECO:0000313" key="2">
    <source>
        <dbReference type="EMBL" id="CAL4791440.1"/>
    </source>
</evidence>
<name>A0A9P1D588_9DINO</name>
<reference evidence="1" key="1">
    <citation type="submission" date="2022-10" db="EMBL/GenBank/DDBJ databases">
        <authorList>
            <person name="Chen Y."/>
            <person name="Dougan E. K."/>
            <person name="Chan C."/>
            <person name="Rhodes N."/>
            <person name="Thang M."/>
        </authorList>
    </citation>
    <scope>NUCLEOTIDE SEQUENCE</scope>
</reference>
<accession>A0A9P1D588</accession>
<proteinExistence type="predicted"/>
<evidence type="ECO:0000313" key="1">
    <source>
        <dbReference type="EMBL" id="CAI4004128.1"/>
    </source>
</evidence>
<sequence>MLAEPLRLKHLEALKFPGFSSMGESLSRSIQSCYDPEGTAAIIRKKKAQRAALNQYDELLKRVADRDPSAVQEVLQFDQENKLKGQGEFKGKFWIELQQHDDWPKVLEKRSSLGVPPPQ</sequence>
<evidence type="ECO:0000313" key="3">
    <source>
        <dbReference type="Proteomes" id="UP001152797"/>
    </source>
</evidence>
<dbReference type="EMBL" id="CAMXCT020003369">
    <property type="protein sequence ID" value="CAL1157503.1"/>
    <property type="molecule type" value="Genomic_DNA"/>
</dbReference>
<dbReference type="EMBL" id="CAMXCT030003369">
    <property type="protein sequence ID" value="CAL4791440.1"/>
    <property type="molecule type" value="Genomic_DNA"/>
</dbReference>
<reference evidence="2 3" key="2">
    <citation type="submission" date="2024-05" db="EMBL/GenBank/DDBJ databases">
        <authorList>
            <person name="Chen Y."/>
            <person name="Shah S."/>
            <person name="Dougan E. K."/>
            <person name="Thang M."/>
            <person name="Chan C."/>
        </authorList>
    </citation>
    <scope>NUCLEOTIDE SEQUENCE [LARGE SCALE GENOMIC DNA]</scope>
</reference>
<gene>
    <name evidence="1" type="ORF">C1SCF055_LOCUS29943</name>
</gene>
<dbReference type="EMBL" id="CAMXCT010003369">
    <property type="protein sequence ID" value="CAI4004128.1"/>
    <property type="molecule type" value="Genomic_DNA"/>
</dbReference>
<dbReference type="OrthoDB" id="10465423at2759"/>
<organism evidence="1">
    <name type="scientific">Cladocopium goreaui</name>
    <dbReference type="NCBI Taxonomy" id="2562237"/>
    <lineage>
        <taxon>Eukaryota</taxon>
        <taxon>Sar</taxon>
        <taxon>Alveolata</taxon>
        <taxon>Dinophyceae</taxon>
        <taxon>Suessiales</taxon>
        <taxon>Symbiodiniaceae</taxon>
        <taxon>Cladocopium</taxon>
    </lineage>
</organism>
<comment type="caution">
    <text evidence="1">The sequence shown here is derived from an EMBL/GenBank/DDBJ whole genome shotgun (WGS) entry which is preliminary data.</text>
</comment>
<dbReference type="AlphaFoldDB" id="A0A9P1D588"/>
<keyword evidence="3" id="KW-1185">Reference proteome</keyword>